<dbReference type="InterPro" id="IPR022198">
    <property type="entry name" value="DUF3723"/>
</dbReference>
<dbReference type="EMBL" id="CAJHIA010000017">
    <property type="protein sequence ID" value="CAD6446230.1"/>
    <property type="molecule type" value="Genomic_DNA"/>
</dbReference>
<feature type="compositionally biased region" description="Polar residues" evidence="2">
    <location>
        <begin position="432"/>
        <end position="454"/>
    </location>
</feature>
<dbReference type="Pfam" id="PF12520">
    <property type="entry name" value="DUF3723"/>
    <property type="match status" value="1"/>
</dbReference>
<feature type="region of interest" description="Disordered" evidence="2">
    <location>
        <begin position="427"/>
        <end position="466"/>
    </location>
</feature>
<evidence type="ECO:0000313" key="4">
    <source>
        <dbReference type="Proteomes" id="UP000624404"/>
    </source>
</evidence>
<evidence type="ECO:0000313" key="3">
    <source>
        <dbReference type="EMBL" id="CAD6446230.1"/>
    </source>
</evidence>
<dbReference type="Proteomes" id="UP000624404">
    <property type="component" value="Unassembled WGS sequence"/>
</dbReference>
<accession>A0A8H2ZR82</accession>
<evidence type="ECO:0000256" key="1">
    <source>
        <dbReference type="SAM" id="Coils"/>
    </source>
</evidence>
<evidence type="ECO:0000256" key="2">
    <source>
        <dbReference type="SAM" id="MobiDB-lite"/>
    </source>
</evidence>
<keyword evidence="1" id="KW-0175">Coiled coil</keyword>
<feature type="coiled-coil region" evidence="1">
    <location>
        <begin position="508"/>
        <end position="535"/>
    </location>
</feature>
<protein>
    <submittedName>
        <fullName evidence="3">9af29918-80fd-47c1-9331-5f0aad3ba491</fullName>
    </submittedName>
</protein>
<keyword evidence="4" id="KW-1185">Reference proteome</keyword>
<sequence>MQEQNRNIESIPHNDGIVFRFVDSEPDWKTAWRSNDAENDLKAIEKRPSLYKGFTSLRPFVGLWTSFQKGTLHRYKSLRCDDELIRYLDRIKHVWASMLDGDEELTYNLDPETAELFEVRAPKTSSADKEFITEAIESKRAFPLLYDGAKRLRLLQNVVAVDGVILSIKTLAKDSLYLEDCAKAMRTLIDPIDCQVRDEMQRMWHGYGGDYILLENANGLTKYGDMQMDNEEEFQIAYVQMCMLAMRDFHRLTSVIPKSDNKQKVLSIGPDPQCLLEFARLANALGFRSNAITSSLNADADREHAKNMLTIARPPAKYDYDLETEITGHCQLLTGINDRQQEILKLPVWTTTLSDVKIKQRYGRPHSRALQDCAPYFFLHNIYEIPESGKYITDLFVKRSIALSFFRLPQISPEAIRYGNRMEGVGVDGRSRSQQLSDHNQTYQAKSQSQTSVPVRNETQDAADTSQLEECRRQVVEQQRENLLLQYKVIEELETINLDQSRKNSQAHLELVENLRQSQQKIETLERKIADHESVREMQVLQAKHYQDQQQMAVELKKCHLVIAEFESGISKYKSESDRQESAAQQLTAYSQRVTTELEALRSIIVQWERGDLQRAEDINNKGMFQVYQERIAELERASQQQDESLRNSKP</sequence>
<dbReference type="OrthoDB" id="4227485at2759"/>
<gene>
    <name evidence="3" type="ORF">SCLTRI_LOCUS5938</name>
</gene>
<proteinExistence type="predicted"/>
<dbReference type="AlphaFoldDB" id="A0A8H2ZR82"/>
<reference evidence="3" key="1">
    <citation type="submission" date="2020-10" db="EMBL/GenBank/DDBJ databases">
        <authorList>
            <person name="Kusch S."/>
        </authorList>
    </citation>
    <scope>NUCLEOTIDE SEQUENCE</scope>
    <source>
        <strain evidence="3">SwB9</strain>
    </source>
</reference>
<comment type="caution">
    <text evidence="3">The sequence shown here is derived from an EMBL/GenBank/DDBJ whole genome shotgun (WGS) entry which is preliminary data.</text>
</comment>
<organism evidence="3 4">
    <name type="scientific">Sclerotinia trifoliorum</name>
    <dbReference type="NCBI Taxonomy" id="28548"/>
    <lineage>
        <taxon>Eukaryota</taxon>
        <taxon>Fungi</taxon>
        <taxon>Dikarya</taxon>
        <taxon>Ascomycota</taxon>
        <taxon>Pezizomycotina</taxon>
        <taxon>Leotiomycetes</taxon>
        <taxon>Helotiales</taxon>
        <taxon>Sclerotiniaceae</taxon>
        <taxon>Sclerotinia</taxon>
    </lineage>
</organism>
<name>A0A8H2ZR82_9HELO</name>